<dbReference type="AlphaFoldDB" id="A0A316ECT3"/>
<dbReference type="OrthoDB" id="9791543at2"/>
<dbReference type="Proteomes" id="UP000245489">
    <property type="component" value="Unassembled WGS sequence"/>
</dbReference>
<dbReference type="RefSeq" id="WP_109742112.1">
    <property type="nucleotide sequence ID" value="NZ_QGGO01000005.1"/>
</dbReference>
<dbReference type="EMBL" id="QGGO01000005">
    <property type="protein sequence ID" value="PWK27950.1"/>
    <property type="molecule type" value="Genomic_DNA"/>
</dbReference>
<accession>A0A316ECT3</accession>
<evidence type="ECO:0000313" key="2">
    <source>
        <dbReference type="Proteomes" id="UP000245489"/>
    </source>
</evidence>
<organism evidence="1 2">
    <name type="scientific">Arcicella aurantiaca</name>
    <dbReference type="NCBI Taxonomy" id="591202"/>
    <lineage>
        <taxon>Bacteria</taxon>
        <taxon>Pseudomonadati</taxon>
        <taxon>Bacteroidota</taxon>
        <taxon>Cytophagia</taxon>
        <taxon>Cytophagales</taxon>
        <taxon>Flectobacillaceae</taxon>
        <taxon>Arcicella</taxon>
    </lineage>
</organism>
<comment type="caution">
    <text evidence="1">The sequence shown here is derived from an EMBL/GenBank/DDBJ whole genome shotgun (WGS) entry which is preliminary data.</text>
</comment>
<sequence>MNIYIIAGPPGIGKSSSSFDYVPNGIPIIDQDLAAYQYRKDGFQDYQQLATLGVNQRPLISEKGFCFRTQFRFSVSL</sequence>
<keyword evidence="2" id="KW-1185">Reference proteome</keyword>
<proteinExistence type="predicted"/>
<reference evidence="1 2" key="1">
    <citation type="submission" date="2018-05" db="EMBL/GenBank/DDBJ databases">
        <title>Genomic Encyclopedia of Archaeal and Bacterial Type Strains, Phase II (KMG-II): from individual species to whole genera.</title>
        <authorList>
            <person name="Goeker M."/>
        </authorList>
    </citation>
    <scope>NUCLEOTIDE SEQUENCE [LARGE SCALE GENOMIC DNA]</scope>
    <source>
        <strain evidence="1 2">DSM 22214</strain>
    </source>
</reference>
<protein>
    <submittedName>
        <fullName evidence="1">Uncharacterized protein</fullName>
    </submittedName>
</protein>
<evidence type="ECO:0000313" key="1">
    <source>
        <dbReference type="EMBL" id="PWK27950.1"/>
    </source>
</evidence>
<name>A0A316ECT3_9BACT</name>
<gene>
    <name evidence="1" type="ORF">LV89_01357</name>
</gene>